<evidence type="ECO:0000256" key="3">
    <source>
        <dbReference type="ARBA" id="ARBA00006958"/>
    </source>
</evidence>
<sequence length="190" mass="21242">MVAIVDARGRFLYIDCRFPGRCHDSAIWSRSEGASLFEDGRTAPGYRLIGDSGFRSSASIVTPFREAATRDDERKSNFNDEHSRARVVVEQAFGALKRRFPILYNVACLEPPKLHMLVVACCTVQHQYHTWSPERSAAFGAYACNSTSPTFRRGGKPVRREWGRVTVSEGATIRVDVARTALEVMDKLLG</sequence>
<keyword evidence="6" id="KW-0378">Hydrolase</keyword>
<reference evidence="9" key="1">
    <citation type="journal article" date="2015" name="Nat. Genet.">
        <title>The genome and transcriptome of the zoonotic hookworm Ancylostoma ceylanicum identify infection-specific gene families.</title>
        <authorList>
            <person name="Schwarz E.M."/>
            <person name="Hu Y."/>
            <person name="Antoshechkin I."/>
            <person name="Miller M.M."/>
            <person name="Sternberg P.W."/>
            <person name="Aroian R.V."/>
        </authorList>
    </citation>
    <scope>NUCLEOTIDE SEQUENCE</scope>
    <source>
        <strain evidence="9">HY135</strain>
    </source>
</reference>
<dbReference type="Proteomes" id="UP000024635">
    <property type="component" value="Unassembled WGS sequence"/>
</dbReference>
<evidence type="ECO:0000256" key="4">
    <source>
        <dbReference type="ARBA" id="ARBA00022722"/>
    </source>
</evidence>
<dbReference type="OrthoDB" id="5834473at2759"/>
<evidence type="ECO:0000256" key="7">
    <source>
        <dbReference type="ARBA" id="ARBA00023242"/>
    </source>
</evidence>
<keyword evidence="4" id="KW-0540">Nuclease</keyword>
<keyword evidence="7" id="KW-0539">Nucleus</keyword>
<dbReference type="InterPro" id="IPR045249">
    <property type="entry name" value="HARBI1-like"/>
</dbReference>
<dbReference type="InterPro" id="IPR027806">
    <property type="entry name" value="HARBI1_dom"/>
</dbReference>
<evidence type="ECO:0000256" key="2">
    <source>
        <dbReference type="ARBA" id="ARBA00004123"/>
    </source>
</evidence>
<comment type="cofactor">
    <cofactor evidence="1">
        <name>a divalent metal cation</name>
        <dbReference type="ChEBI" id="CHEBI:60240"/>
    </cofactor>
</comment>
<proteinExistence type="inferred from homology"/>
<dbReference type="GO" id="GO:0005634">
    <property type="term" value="C:nucleus"/>
    <property type="evidence" value="ECO:0007669"/>
    <property type="project" value="UniProtKB-SubCell"/>
</dbReference>
<accession>A0A016UCY5</accession>
<organism evidence="8 9">
    <name type="scientific">Ancylostoma ceylanicum</name>
    <dbReference type="NCBI Taxonomy" id="53326"/>
    <lineage>
        <taxon>Eukaryota</taxon>
        <taxon>Metazoa</taxon>
        <taxon>Ecdysozoa</taxon>
        <taxon>Nematoda</taxon>
        <taxon>Chromadorea</taxon>
        <taxon>Rhabditida</taxon>
        <taxon>Rhabditina</taxon>
        <taxon>Rhabditomorpha</taxon>
        <taxon>Strongyloidea</taxon>
        <taxon>Ancylostomatidae</taxon>
        <taxon>Ancylostomatinae</taxon>
        <taxon>Ancylostoma</taxon>
    </lineage>
</organism>
<evidence type="ECO:0000313" key="9">
    <source>
        <dbReference type="Proteomes" id="UP000024635"/>
    </source>
</evidence>
<evidence type="ECO:0000256" key="5">
    <source>
        <dbReference type="ARBA" id="ARBA00022723"/>
    </source>
</evidence>
<keyword evidence="9" id="KW-1185">Reference proteome</keyword>
<comment type="caution">
    <text evidence="8">The sequence shown here is derived from an EMBL/GenBank/DDBJ whole genome shotgun (WGS) entry which is preliminary data.</text>
</comment>
<dbReference type="Pfam" id="PF13359">
    <property type="entry name" value="DDE_Tnp_4"/>
    <property type="match status" value="1"/>
</dbReference>
<dbReference type="PANTHER" id="PTHR22930:SF269">
    <property type="entry name" value="NUCLEASE HARBI1-LIKE PROTEIN"/>
    <property type="match status" value="1"/>
</dbReference>
<dbReference type="EMBL" id="JARK01001382">
    <property type="protein sequence ID" value="EYC12712.1"/>
    <property type="molecule type" value="Genomic_DNA"/>
</dbReference>
<comment type="subcellular location">
    <subcellularLocation>
        <location evidence="2">Nucleus</location>
    </subcellularLocation>
</comment>
<dbReference type="PANTHER" id="PTHR22930">
    <property type="match status" value="1"/>
</dbReference>
<dbReference type="GO" id="GO:0004518">
    <property type="term" value="F:nuclease activity"/>
    <property type="evidence" value="ECO:0007669"/>
    <property type="project" value="UniProtKB-KW"/>
</dbReference>
<evidence type="ECO:0000313" key="8">
    <source>
        <dbReference type="EMBL" id="EYC12712.1"/>
    </source>
</evidence>
<evidence type="ECO:0000256" key="6">
    <source>
        <dbReference type="ARBA" id="ARBA00022801"/>
    </source>
</evidence>
<dbReference type="GO" id="GO:0046872">
    <property type="term" value="F:metal ion binding"/>
    <property type="evidence" value="ECO:0007669"/>
    <property type="project" value="UniProtKB-KW"/>
</dbReference>
<dbReference type="STRING" id="53326.A0A016UCY5"/>
<dbReference type="GO" id="GO:0016787">
    <property type="term" value="F:hydrolase activity"/>
    <property type="evidence" value="ECO:0007669"/>
    <property type="project" value="UniProtKB-KW"/>
</dbReference>
<protein>
    <submittedName>
        <fullName evidence="8">Uncharacterized protein</fullName>
    </submittedName>
</protein>
<evidence type="ECO:0000256" key="1">
    <source>
        <dbReference type="ARBA" id="ARBA00001968"/>
    </source>
</evidence>
<keyword evidence="5" id="KW-0479">Metal-binding</keyword>
<comment type="similarity">
    <text evidence="3">Belongs to the HARBI1 family.</text>
</comment>
<name>A0A016UCY5_9BILA</name>
<dbReference type="AlphaFoldDB" id="A0A016UCY5"/>
<gene>
    <name evidence="8" type="primary">Acey_s0046.g1381</name>
    <name evidence="8" type="ORF">Y032_0046g1381</name>
</gene>